<protein>
    <submittedName>
        <fullName evidence="1">Uncharacterized protein</fullName>
    </submittedName>
</protein>
<keyword evidence="2" id="KW-1185">Reference proteome</keyword>
<gene>
    <name evidence="1" type="ORF">L3Q82_013948</name>
</gene>
<evidence type="ECO:0000313" key="2">
    <source>
        <dbReference type="Proteomes" id="UP000831701"/>
    </source>
</evidence>
<name>A0ACB8VVL5_9TELE</name>
<sequence>MAGVHASDAASGHFLDPALGAPPAQGATNAAGSAGDAPPPTRAYLEVSAAAQGYGGAEGVYSNGRYTEHGSPRIGRGSRDNSAERLQGAGNTPCGIMKASPPNAARQWRKGKEKRGGGGGGESQARSMKRQRDGDGGTEELRGHCLFSSYRPLAPSLGSRRHERRGRQPSPSHEAGGGHGERDGEWKKHSRRWLAAAPTPCGMERPLSYTDTYTAHSRDPRAQNMKGKESERMRAGSDEDKQDSTSQGRSRNLSLPPPSLTPFCFQDGSKQRQVRKKTVSFSSMPSDRKINSTAACMAFMMEGCEMKKVRSNSRMYNRYFLLDPDMHWLRWEPSKKDSEKAKLEIKGIKEVRLGKKTPVLRSNGLSDQFPDECAFSIIYGDNYESLDLVATTADVVSTWVMGLRYLVSYGRHTVNMVEPSQPSLRTSWIGSVFELADMEKDGHIDLFRATQIIKGLNPGMKESRIELKFKELQKAKVQYGEAITLDTFVEAYCELCTRPEIFFLLVQFSSNKEYLDSKDLMLFVEVEQGVEGVTEDMCRDIVQKFEPSAEGREKGYLSIDGFTHYLLSSECHIFDPQHKRVCQDMTQPLSHYYINSAHNASLLEDHFWGSSDISSYIRALRMGCRSIEVIVWDGPDNEPVVYVGSSVASHLAFSKVLDIINQYAFESSEYPLILCLVTHCCIPQQRVMAQHMKKILGDKLYTDPPNKEENYLPSPEKLKGKILLKGKRLPPSCTDPEGDVTDEEEGLEMSRRVGADEKENLNGLGCKRLRLCRELSDLVSLCKSIQFRDFEISKRDQKYWEICSFNEVDANRFANEFPEEFVCYNKRFISRVYPTPMRIDASNMNPQDFWKCGCQIVAMNYQTPGLMMDLNLGWFRQNGNCGYVLRPAIMREEVSYFSANARDSLPGVSAQLLHIKVISGQNLPKPRGSAAKGDVVEPYIYVEIHGIPADCAEQRTKTVSQNGDNPIFDESFEFQINLPELAVLRFVVLDDDYIGDEFIGQYTIPFECLQPGYRHVPLQSLTGEFLPNTTLFVHVAITNRRGGGRAHKRGLSVRKGRKAREYTTTKTTGIKVVDELFRASTQPLREATDLRENVQNAMVSFKELCGLTPAANMKQCILTVSTWLMNSERTLRVTVDLSESYPTMEAQGPVPELLRAKCSTPTTCAAGPVQRLLLGQGAGQLVFMAQTAALCWSAAKAEMIQTSRTLIESADVVYSKLTQAQREGLDFHEDLHRIGAKEGLKGRKLQKAMESYAWNITVLKGQADLLKHAKSEALDTLRQIHCAAQSCGLSKNGAASPQLQHHPHHQPPQVQIQQQPQTKAHPQPQHQSQTQPLSQTAPQAYLHPLPQQHHLHLPVPPPVQTFSKPPAYLQPPPLPQLQSQQQRAAGPLDAIPERETKVLVLVLTLLLSQLACDAHSMSECCRQPSRSCRLYVLLCRSGSKTPGGALTGDASAGILTLGKRKEDEDRLQSRLHQLLHGSRNQAAGILTMGKRTEERAGERYVDWMARSGTTITTPLPVLS</sequence>
<organism evidence="1 2">
    <name type="scientific">Scortum barcoo</name>
    <name type="common">barcoo grunter</name>
    <dbReference type="NCBI Taxonomy" id="214431"/>
    <lineage>
        <taxon>Eukaryota</taxon>
        <taxon>Metazoa</taxon>
        <taxon>Chordata</taxon>
        <taxon>Craniata</taxon>
        <taxon>Vertebrata</taxon>
        <taxon>Euteleostomi</taxon>
        <taxon>Actinopterygii</taxon>
        <taxon>Neopterygii</taxon>
        <taxon>Teleostei</taxon>
        <taxon>Neoteleostei</taxon>
        <taxon>Acanthomorphata</taxon>
        <taxon>Eupercaria</taxon>
        <taxon>Centrarchiformes</taxon>
        <taxon>Terapontoidei</taxon>
        <taxon>Terapontidae</taxon>
        <taxon>Scortum</taxon>
    </lineage>
</organism>
<dbReference type="Proteomes" id="UP000831701">
    <property type="component" value="Chromosome 17"/>
</dbReference>
<dbReference type="EMBL" id="CM041547">
    <property type="protein sequence ID" value="KAI3359551.1"/>
    <property type="molecule type" value="Genomic_DNA"/>
</dbReference>
<accession>A0ACB8VVL5</accession>
<proteinExistence type="predicted"/>
<reference evidence="1" key="1">
    <citation type="submission" date="2022-04" db="EMBL/GenBank/DDBJ databases">
        <title>Jade perch genome.</title>
        <authorList>
            <person name="Chao B."/>
        </authorList>
    </citation>
    <scope>NUCLEOTIDE SEQUENCE</scope>
    <source>
        <strain evidence="1">CB-2022</strain>
    </source>
</reference>
<evidence type="ECO:0000313" key="1">
    <source>
        <dbReference type="EMBL" id="KAI3359551.1"/>
    </source>
</evidence>
<comment type="caution">
    <text evidence="1">The sequence shown here is derived from an EMBL/GenBank/DDBJ whole genome shotgun (WGS) entry which is preliminary data.</text>
</comment>